<dbReference type="InterPro" id="IPR050641">
    <property type="entry name" value="RIFMO-like"/>
</dbReference>
<dbReference type="EMBL" id="ML211198">
    <property type="protein sequence ID" value="TFK86466.1"/>
    <property type="molecule type" value="Genomic_DNA"/>
</dbReference>
<dbReference type="InParanoid" id="A0A5C3P9Y3"/>
<dbReference type="Pfam" id="PF07976">
    <property type="entry name" value="Phe_hydrox_dim"/>
    <property type="match status" value="1"/>
</dbReference>
<sequence>MTSYTATRTPPKESFTDVLIIGAGPAGVMCANALDLAGVKVRIVDKRPLGLAAGQADGCQPRTIEILQSYGLAEALLKRAAHVWKAVFYNPTSDGGIEKTTQSPTITAKSARYPFGVRTATLHQGGIEDVILESMSKHGLEVERSTIPTSIELSDAADDVKNAGSYTAKVVLEHFDREEDKTEIVHAKFILGSDGAHSWVRKTLGIEMEGDVSDSIWGVVDMVPDTDFPDIRCQAFVHSNAGTLFVIPRENDLIRLYIQQSSTQDIIDPQTGRIDKDRTSPGKLIEQGKKIFQPYTIEPKDGNINWWTVYAVGQRVAKQYSINDRAFIAGDACHTHSPKAGQGLNASMGDTHNLAWKLAYVLKGWADMSLLKTYECERRKFAHDLIDFDKKWSKLFSGKPYSPDNADGVTHEQFLGAFTEFGGFTSGVAIHYDSSAIVDASYQHLAPHLVVGERVLPQVFIRAADALPVEIHDLLPADTRFKVLVFAGDLAVTKDSSELHKLAEELDKPENFVCRFGRGETGRREVFDVLCFSSAKQDKVDYLQFPPFFRPHYSNVLLDDSDLQGRSGGGGYAKYGIDEHAGAIVVVRPDGYVGMVAPFNGVKELNRYFGAFLL</sequence>
<dbReference type="InterPro" id="IPR002938">
    <property type="entry name" value="FAD-bd"/>
</dbReference>
<dbReference type="GO" id="GO:0016709">
    <property type="term" value="F:oxidoreductase activity, acting on paired donors, with incorporation or reduction of molecular oxygen, NAD(P)H as one donor, and incorporation of one atom of oxygen"/>
    <property type="evidence" value="ECO:0007669"/>
    <property type="project" value="UniProtKB-ARBA"/>
</dbReference>
<dbReference type="GO" id="GO:0071949">
    <property type="term" value="F:FAD binding"/>
    <property type="evidence" value="ECO:0007669"/>
    <property type="project" value="InterPro"/>
</dbReference>
<gene>
    <name evidence="7" type="ORF">K466DRAFT_492734</name>
</gene>
<comment type="similarity">
    <text evidence="1">Belongs to the PheA/TfdB FAD monooxygenase family.</text>
</comment>
<dbReference type="SUPFAM" id="SSF52833">
    <property type="entry name" value="Thioredoxin-like"/>
    <property type="match status" value="1"/>
</dbReference>
<dbReference type="PRINTS" id="PR00420">
    <property type="entry name" value="RNGMNOXGNASE"/>
</dbReference>
<dbReference type="Gene3D" id="3.40.30.20">
    <property type="match status" value="1"/>
</dbReference>
<evidence type="ECO:0000256" key="1">
    <source>
        <dbReference type="ARBA" id="ARBA00007801"/>
    </source>
</evidence>
<evidence type="ECO:0000259" key="5">
    <source>
        <dbReference type="Pfam" id="PF01494"/>
    </source>
</evidence>
<evidence type="ECO:0008006" key="9">
    <source>
        <dbReference type="Google" id="ProtNLM"/>
    </source>
</evidence>
<dbReference type="InterPro" id="IPR012941">
    <property type="entry name" value="Phe_hydrox_C_dim_dom"/>
</dbReference>
<dbReference type="Proteomes" id="UP000308197">
    <property type="component" value="Unassembled WGS sequence"/>
</dbReference>
<dbReference type="InterPro" id="IPR036249">
    <property type="entry name" value="Thioredoxin-like_sf"/>
</dbReference>
<dbReference type="PANTHER" id="PTHR43004:SF20">
    <property type="entry name" value="2-MONOOXYGENASE, PUTATIVE (AFU_ORTHOLOGUE AFUA_1G13660)-RELATED"/>
    <property type="match status" value="1"/>
</dbReference>
<dbReference type="InterPro" id="IPR038220">
    <property type="entry name" value="PHOX_C_sf"/>
</dbReference>
<evidence type="ECO:0000256" key="4">
    <source>
        <dbReference type="ARBA" id="ARBA00023002"/>
    </source>
</evidence>
<evidence type="ECO:0000256" key="3">
    <source>
        <dbReference type="ARBA" id="ARBA00022827"/>
    </source>
</evidence>
<proteinExistence type="inferred from homology"/>
<evidence type="ECO:0000313" key="7">
    <source>
        <dbReference type="EMBL" id="TFK86466.1"/>
    </source>
</evidence>
<reference evidence="7 8" key="1">
    <citation type="journal article" date="2019" name="Nat. Ecol. Evol.">
        <title>Megaphylogeny resolves global patterns of mushroom evolution.</title>
        <authorList>
            <person name="Varga T."/>
            <person name="Krizsan K."/>
            <person name="Foldi C."/>
            <person name="Dima B."/>
            <person name="Sanchez-Garcia M."/>
            <person name="Sanchez-Ramirez S."/>
            <person name="Szollosi G.J."/>
            <person name="Szarkandi J.G."/>
            <person name="Papp V."/>
            <person name="Albert L."/>
            <person name="Andreopoulos W."/>
            <person name="Angelini C."/>
            <person name="Antonin V."/>
            <person name="Barry K.W."/>
            <person name="Bougher N.L."/>
            <person name="Buchanan P."/>
            <person name="Buyck B."/>
            <person name="Bense V."/>
            <person name="Catcheside P."/>
            <person name="Chovatia M."/>
            <person name="Cooper J."/>
            <person name="Damon W."/>
            <person name="Desjardin D."/>
            <person name="Finy P."/>
            <person name="Geml J."/>
            <person name="Haridas S."/>
            <person name="Hughes K."/>
            <person name="Justo A."/>
            <person name="Karasinski D."/>
            <person name="Kautmanova I."/>
            <person name="Kiss B."/>
            <person name="Kocsube S."/>
            <person name="Kotiranta H."/>
            <person name="LaButti K.M."/>
            <person name="Lechner B.E."/>
            <person name="Liimatainen K."/>
            <person name="Lipzen A."/>
            <person name="Lukacs Z."/>
            <person name="Mihaltcheva S."/>
            <person name="Morgado L.N."/>
            <person name="Niskanen T."/>
            <person name="Noordeloos M.E."/>
            <person name="Ohm R.A."/>
            <person name="Ortiz-Santana B."/>
            <person name="Ovrebo C."/>
            <person name="Racz N."/>
            <person name="Riley R."/>
            <person name="Savchenko A."/>
            <person name="Shiryaev A."/>
            <person name="Soop K."/>
            <person name="Spirin V."/>
            <person name="Szebenyi C."/>
            <person name="Tomsovsky M."/>
            <person name="Tulloss R.E."/>
            <person name="Uehling J."/>
            <person name="Grigoriev I.V."/>
            <person name="Vagvolgyi C."/>
            <person name="Papp T."/>
            <person name="Martin F.M."/>
            <person name="Miettinen O."/>
            <person name="Hibbett D.S."/>
            <person name="Nagy L.G."/>
        </authorList>
    </citation>
    <scope>NUCLEOTIDE SEQUENCE [LARGE SCALE GENOMIC DNA]</scope>
    <source>
        <strain evidence="7 8">HHB13444</strain>
    </source>
</reference>
<dbReference type="CDD" id="cd02979">
    <property type="entry name" value="PHOX_C"/>
    <property type="match status" value="1"/>
</dbReference>
<keyword evidence="2" id="KW-0285">Flavoprotein</keyword>
<organism evidence="7 8">
    <name type="scientific">Polyporus arcularius HHB13444</name>
    <dbReference type="NCBI Taxonomy" id="1314778"/>
    <lineage>
        <taxon>Eukaryota</taxon>
        <taxon>Fungi</taxon>
        <taxon>Dikarya</taxon>
        <taxon>Basidiomycota</taxon>
        <taxon>Agaricomycotina</taxon>
        <taxon>Agaricomycetes</taxon>
        <taxon>Polyporales</taxon>
        <taxon>Polyporaceae</taxon>
        <taxon>Polyporus</taxon>
    </lineage>
</organism>
<dbReference type="SUPFAM" id="SSF51905">
    <property type="entry name" value="FAD/NAD(P)-binding domain"/>
    <property type="match status" value="1"/>
</dbReference>
<dbReference type="Gene3D" id="3.30.9.10">
    <property type="entry name" value="D-Amino Acid Oxidase, subunit A, domain 2"/>
    <property type="match status" value="1"/>
</dbReference>
<keyword evidence="3" id="KW-0274">FAD</keyword>
<keyword evidence="8" id="KW-1185">Reference proteome</keyword>
<dbReference type="Pfam" id="PF01494">
    <property type="entry name" value="FAD_binding_3"/>
    <property type="match status" value="1"/>
</dbReference>
<protein>
    <recommendedName>
        <fullName evidence="9">FAD binding domain-containing protein</fullName>
    </recommendedName>
</protein>
<dbReference type="STRING" id="1314778.A0A5C3P9Y3"/>
<dbReference type="InterPro" id="IPR036188">
    <property type="entry name" value="FAD/NAD-bd_sf"/>
</dbReference>
<dbReference type="PANTHER" id="PTHR43004">
    <property type="entry name" value="TRK SYSTEM POTASSIUM UPTAKE PROTEIN"/>
    <property type="match status" value="1"/>
</dbReference>
<dbReference type="SUPFAM" id="SSF54373">
    <property type="entry name" value="FAD-linked reductases, C-terminal domain"/>
    <property type="match status" value="1"/>
</dbReference>
<feature type="domain" description="FAD-binding" evidence="5">
    <location>
        <begin position="16"/>
        <end position="388"/>
    </location>
</feature>
<evidence type="ECO:0000256" key="2">
    <source>
        <dbReference type="ARBA" id="ARBA00022630"/>
    </source>
</evidence>
<keyword evidence="4" id="KW-0560">Oxidoreductase</keyword>
<name>A0A5C3P9Y3_9APHY</name>
<feature type="domain" description="Phenol hydroxylase-like C-terminal dimerisation" evidence="6">
    <location>
        <begin position="430"/>
        <end position="613"/>
    </location>
</feature>
<evidence type="ECO:0000259" key="6">
    <source>
        <dbReference type="Pfam" id="PF07976"/>
    </source>
</evidence>
<evidence type="ECO:0000313" key="8">
    <source>
        <dbReference type="Proteomes" id="UP000308197"/>
    </source>
</evidence>
<accession>A0A5C3P9Y3</accession>
<dbReference type="AlphaFoldDB" id="A0A5C3P9Y3"/>
<dbReference type="Gene3D" id="3.50.50.60">
    <property type="entry name" value="FAD/NAD(P)-binding domain"/>
    <property type="match status" value="1"/>
</dbReference>